<feature type="domain" description="N-acetyltransferase" evidence="1">
    <location>
        <begin position="15"/>
        <end position="183"/>
    </location>
</feature>
<proteinExistence type="predicted"/>
<dbReference type="Gene3D" id="3.40.630.30">
    <property type="match status" value="1"/>
</dbReference>
<name>A0A7X0RT52_9BACL</name>
<dbReference type="Proteomes" id="UP000547209">
    <property type="component" value="Unassembled WGS sequence"/>
</dbReference>
<dbReference type="PROSITE" id="PS51186">
    <property type="entry name" value="GNAT"/>
    <property type="match status" value="1"/>
</dbReference>
<evidence type="ECO:0000313" key="2">
    <source>
        <dbReference type="EMBL" id="MBB6671925.1"/>
    </source>
</evidence>
<dbReference type="InterPro" id="IPR051531">
    <property type="entry name" value="N-acetyltransferase"/>
</dbReference>
<evidence type="ECO:0000313" key="3">
    <source>
        <dbReference type="Proteomes" id="UP000547209"/>
    </source>
</evidence>
<gene>
    <name evidence="2" type="ORF">H7C19_14640</name>
</gene>
<dbReference type="RefSeq" id="WP_185143401.1">
    <property type="nucleotide sequence ID" value="NZ_JACJVP010000024.1"/>
</dbReference>
<dbReference type="Pfam" id="PF13302">
    <property type="entry name" value="Acetyltransf_3"/>
    <property type="match status" value="1"/>
</dbReference>
<dbReference type="PANTHER" id="PTHR43792">
    <property type="entry name" value="GNAT FAMILY, PUTATIVE (AFU_ORTHOLOGUE AFUA_3G00765)-RELATED-RELATED"/>
    <property type="match status" value="1"/>
</dbReference>
<evidence type="ECO:0000259" key="1">
    <source>
        <dbReference type="PROSITE" id="PS51186"/>
    </source>
</evidence>
<dbReference type="AlphaFoldDB" id="A0A7X0RT52"/>
<keyword evidence="3" id="KW-1185">Reference proteome</keyword>
<accession>A0A7X0RT52</accession>
<dbReference type="InterPro" id="IPR016181">
    <property type="entry name" value="Acyl_CoA_acyltransferase"/>
</dbReference>
<comment type="caution">
    <text evidence="2">The sequence shown here is derived from an EMBL/GenBank/DDBJ whole genome shotgun (WGS) entry which is preliminary data.</text>
</comment>
<dbReference type="PANTHER" id="PTHR43792:SF1">
    <property type="entry name" value="N-ACETYLTRANSFERASE DOMAIN-CONTAINING PROTEIN"/>
    <property type="match status" value="1"/>
</dbReference>
<sequence length="191" mass="21631">MHEALSSMRLETERLIIRPYRASDLMPSFELMQDPTLLAYMHIDVMPFEAYKGLFAWLMDSYRTPFDGPFKYSFVIERRATGEMIGWCGVGVLDCCAPDKELYYLIRRDQWGSGYATEAAAALAAYAFRTIGLNRLYAKADPRNKASLRVFEKLGFGFDRVLEGLTGEDADCNGELLYVLAKGGFDARDGR</sequence>
<keyword evidence="2" id="KW-0808">Transferase</keyword>
<reference evidence="2 3" key="1">
    <citation type="submission" date="2020-08" db="EMBL/GenBank/DDBJ databases">
        <title>Cohnella phylogeny.</title>
        <authorList>
            <person name="Dunlap C."/>
        </authorList>
    </citation>
    <scope>NUCLEOTIDE SEQUENCE [LARGE SCALE GENOMIC DNA]</scope>
    <source>
        <strain evidence="2 3">DSM 28246</strain>
    </source>
</reference>
<dbReference type="EMBL" id="JACJVP010000024">
    <property type="protein sequence ID" value="MBB6671925.1"/>
    <property type="molecule type" value="Genomic_DNA"/>
</dbReference>
<dbReference type="SUPFAM" id="SSF55729">
    <property type="entry name" value="Acyl-CoA N-acyltransferases (Nat)"/>
    <property type="match status" value="1"/>
</dbReference>
<protein>
    <submittedName>
        <fullName evidence="2">GNAT family N-acetyltransferase</fullName>
    </submittedName>
</protein>
<dbReference type="GO" id="GO:0016747">
    <property type="term" value="F:acyltransferase activity, transferring groups other than amino-acyl groups"/>
    <property type="evidence" value="ECO:0007669"/>
    <property type="project" value="InterPro"/>
</dbReference>
<organism evidence="2 3">
    <name type="scientific">Cohnella nanjingensis</name>
    <dbReference type="NCBI Taxonomy" id="1387779"/>
    <lineage>
        <taxon>Bacteria</taxon>
        <taxon>Bacillati</taxon>
        <taxon>Bacillota</taxon>
        <taxon>Bacilli</taxon>
        <taxon>Bacillales</taxon>
        <taxon>Paenibacillaceae</taxon>
        <taxon>Cohnella</taxon>
    </lineage>
</organism>
<dbReference type="InterPro" id="IPR000182">
    <property type="entry name" value="GNAT_dom"/>
</dbReference>